<organism evidence="8 9">
    <name type="scientific">Oceanibacterium hippocampi</name>
    <dbReference type="NCBI Taxonomy" id="745714"/>
    <lineage>
        <taxon>Bacteria</taxon>
        <taxon>Pseudomonadati</taxon>
        <taxon>Pseudomonadota</taxon>
        <taxon>Alphaproteobacteria</taxon>
        <taxon>Sneathiellales</taxon>
        <taxon>Sneathiellaceae</taxon>
        <taxon>Oceanibacterium</taxon>
    </lineage>
</organism>
<dbReference type="GO" id="GO:0008097">
    <property type="term" value="F:5S rRNA binding"/>
    <property type="evidence" value="ECO:0007669"/>
    <property type="project" value="TreeGrafter"/>
</dbReference>
<dbReference type="EMBL" id="FWFR01000001">
    <property type="protein sequence ID" value="SLN40345.1"/>
    <property type="molecule type" value="Genomic_DNA"/>
</dbReference>
<keyword evidence="3 7" id="KW-0694">RNA-binding</keyword>
<reference evidence="8 9" key="1">
    <citation type="submission" date="2017-03" db="EMBL/GenBank/DDBJ databases">
        <authorList>
            <person name="Afonso C.L."/>
            <person name="Miller P.J."/>
            <person name="Scott M.A."/>
            <person name="Spackman E."/>
            <person name="Goraichik I."/>
            <person name="Dimitrov K.M."/>
            <person name="Suarez D.L."/>
            <person name="Swayne D.E."/>
        </authorList>
    </citation>
    <scope>NUCLEOTIDE SEQUENCE [LARGE SCALE GENOMIC DNA]</scope>
    <source>
        <strain evidence="8 9">CECT 7691</strain>
    </source>
</reference>
<keyword evidence="2 7" id="KW-0699">rRNA-binding</keyword>
<dbReference type="InterPro" id="IPR057268">
    <property type="entry name" value="Ribosomal_L18"/>
</dbReference>
<dbReference type="RefSeq" id="WP_085882902.1">
    <property type="nucleotide sequence ID" value="NZ_FWFR01000001.1"/>
</dbReference>
<evidence type="ECO:0000256" key="6">
    <source>
        <dbReference type="ARBA" id="ARBA00035197"/>
    </source>
</evidence>
<accession>A0A1Y5SGK9</accession>
<dbReference type="AlphaFoldDB" id="A0A1Y5SGK9"/>
<proteinExistence type="inferred from homology"/>
<evidence type="ECO:0000256" key="4">
    <source>
        <dbReference type="ARBA" id="ARBA00022980"/>
    </source>
</evidence>
<dbReference type="InParanoid" id="A0A1Y5SGK9"/>
<dbReference type="HAMAP" id="MF_01337_B">
    <property type="entry name" value="Ribosomal_uL18_B"/>
    <property type="match status" value="1"/>
</dbReference>
<evidence type="ECO:0000313" key="8">
    <source>
        <dbReference type="EMBL" id="SLN40345.1"/>
    </source>
</evidence>
<keyword evidence="5 7" id="KW-0687">Ribonucleoprotein</keyword>
<dbReference type="Pfam" id="PF00861">
    <property type="entry name" value="Ribosomal_L18p"/>
    <property type="match status" value="1"/>
</dbReference>
<evidence type="ECO:0000256" key="3">
    <source>
        <dbReference type="ARBA" id="ARBA00022884"/>
    </source>
</evidence>
<dbReference type="PANTHER" id="PTHR12899">
    <property type="entry name" value="39S RIBOSOMAL PROTEIN L18, MITOCHONDRIAL"/>
    <property type="match status" value="1"/>
</dbReference>
<evidence type="ECO:0000256" key="2">
    <source>
        <dbReference type="ARBA" id="ARBA00022730"/>
    </source>
</evidence>
<evidence type="ECO:0000313" key="9">
    <source>
        <dbReference type="Proteomes" id="UP000193200"/>
    </source>
</evidence>
<sequence>MNTSKQLHDRRAQRSRTRLRKVGNGRPRLSVYRSLKNIYVQVIDDVSGRTLVSASTMEKDLRASLRTGGDIGAATEIGKLIAERAIAAGVKEVAFDRGGYRYHGRVKALADAAREAGLAF</sequence>
<comment type="subunit">
    <text evidence="7">Part of the 50S ribosomal subunit; part of the 5S rRNA/L5/L18/L25 subcomplex. Contacts the 5S and 23S rRNAs.</text>
</comment>
<dbReference type="Proteomes" id="UP000193200">
    <property type="component" value="Unassembled WGS sequence"/>
</dbReference>
<protein>
    <recommendedName>
        <fullName evidence="6 7">Large ribosomal subunit protein uL18</fullName>
    </recommendedName>
</protein>
<name>A0A1Y5SGK9_9PROT</name>
<comment type="function">
    <text evidence="7">This is one of the proteins that bind and probably mediate the attachment of the 5S RNA into the large ribosomal subunit, where it forms part of the central protuberance.</text>
</comment>
<evidence type="ECO:0000256" key="5">
    <source>
        <dbReference type="ARBA" id="ARBA00023274"/>
    </source>
</evidence>
<dbReference type="FunCoup" id="A0A1Y5SGK9">
    <property type="interactions" value="664"/>
</dbReference>
<dbReference type="NCBIfam" id="TIGR00060">
    <property type="entry name" value="L18_bact"/>
    <property type="match status" value="1"/>
</dbReference>
<dbReference type="OrthoDB" id="9810939at2"/>
<dbReference type="PANTHER" id="PTHR12899:SF3">
    <property type="entry name" value="LARGE RIBOSOMAL SUBUNIT PROTEIN UL18M"/>
    <property type="match status" value="1"/>
</dbReference>
<dbReference type="GO" id="GO:0003735">
    <property type="term" value="F:structural constituent of ribosome"/>
    <property type="evidence" value="ECO:0007669"/>
    <property type="project" value="InterPro"/>
</dbReference>
<dbReference type="CDD" id="cd00432">
    <property type="entry name" value="Ribosomal_L18_L5e"/>
    <property type="match status" value="1"/>
</dbReference>
<dbReference type="Gene3D" id="3.30.420.100">
    <property type="match status" value="1"/>
</dbReference>
<dbReference type="GO" id="GO:0006412">
    <property type="term" value="P:translation"/>
    <property type="evidence" value="ECO:0007669"/>
    <property type="project" value="UniProtKB-UniRule"/>
</dbReference>
<keyword evidence="4 7" id="KW-0689">Ribosomal protein</keyword>
<dbReference type="FunFam" id="3.30.420.100:FF:000001">
    <property type="entry name" value="50S ribosomal protein L18"/>
    <property type="match status" value="1"/>
</dbReference>
<gene>
    <name evidence="7 8" type="primary">rplR</name>
    <name evidence="8" type="ORF">OCH7691_01701</name>
</gene>
<dbReference type="InterPro" id="IPR005484">
    <property type="entry name" value="Ribosomal_uL18_bac/plant/anim"/>
</dbReference>
<comment type="similarity">
    <text evidence="1 7">Belongs to the universal ribosomal protein uL18 family.</text>
</comment>
<keyword evidence="9" id="KW-1185">Reference proteome</keyword>
<dbReference type="GO" id="GO:0022625">
    <property type="term" value="C:cytosolic large ribosomal subunit"/>
    <property type="evidence" value="ECO:0007669"/>
    <property type="project" value="TreeGrafter"/>
</dbReference>
<dbReference type="SUPFAM" id="SSF53137">
    <property type="entry name" value="Translational machinery components"/>
    <property type="match status" value="1"/>
</dbReference>
<dbReference type="InterPro" id="IPR004389">
    <property type="entry name" value="Ribosomal_uL18_bac-type"/>
</dbReference>
<evidence type="ECO:0000256" key="1">
    <source>
        <dbReference type="ARBA" id="ARBA00007116"/>
    </source>
</evidence>
<evidence type="ECO:0000256" key="7">
    <source>
        <dbReference type="HAMAP-Rule" id="MF_01337"/>
    </source>
</evidence>